<keyword evidence="3" id="KW-1185">Reference proteome</keyword>
<sequence length="81" mass="8972">MRKSISGFLAKISGRSGKRPVKNPAARAARLKQTRIVTKVPLKVQHNIGKRRVLPRNIRFHAKRALPHKLSGGRLSGCKLG</sequence>
<proteinExistence type="predicted"/>
<reference evidence="2 3" key="1">
    <citation type="submission" date="2011-02" db="EMBL/GenBank/DDBJ databases">
        <authorList>
            <person name="Muzny D."/>
            <person name="Qin X."/>
            <person name="Deng J."/>
            <person name="Jiang H."/>
            <person name="Liu Y."/>
            <person name="Qu J."/>
            <person name="Song X.-Z."/>
            <person name="Zhang L."/>
            <person name="Thornton R."/>
            <person name="Coyle M."/>
            <person name="Francisco L."/>
            <person name="Jackson L."/>
            <person name="Javaid M."/>
            <person name="Korchina V."/>
            <person name="Kovar C."/>
            <person name="Mata R."/>
            <person name="Mathew T."/>
            <person name="Ngo R."/>
            <person name="Nguyen L."/>
            <person name="Nguyen N."/>
            <person name="Okwuonu G."/>
            <person name="Ongeri F."/>
            <person name="Pham C."/>
            <person name="Simmons D."/>
            <person name="Wilczek-Boney K."/>
            <person name="Hale W."/>
            <person name="Jakkamsetti A."/>
            <person name="Pham P."/>
            <person name="Ruth R."/>
            <person name="San Lucas F."/>
            <person name="Warren J."/>
            <person name="Zhang J."/>
            <person name="Zhao Z."/>
            <person name="Zhou C."/>
            <person name="Zhu D."/>
            <person name="Lee S."/>
            <person name="Bess C."/>
            <person name="Blankenburg K."/>
            <person name="Forbes L."/>
            <person name="Fu Q."/>
            <person name="Gubbala S."/>
            <person name="Hirani K."/>
            <person name="Jayaseelan J.C."/>
            <person name="Lara F."/>
            <person name="Munidasa M."/>
            <person name="Palculict T."/>
            <person name="Patil S."/>
            <person name="Pu L.-L."/>
            <person name="Saada N."/>
            <person name="Tang L."/>
            <person name="Weissenberger G."/>
            <person name="Zhu Y."/>
            <person name="Hemphill L."/>
            <person name="Shang Y."/>
            <person name="Youmans B."/>
            <person name="Ayvaz T."/>
            <person name="Ross M."/>
            <person name="Santibanez J."/>
            <person name="Aqrawi P."/>
            <person name="Gross S."/>
            <person name="Joshi V."/>
            <person name="Fowler G."/>
            <person name="Nazareth L."/>
            <person name="Reid J."/>
            <person name="Worley K."/>
            <person name="Petrosino J."/>
            <person name="Highlander S."/>
            <person name="Gibbs R."/>
        </authorList>
    </citation>
    <scope>NUCLEOTIDE SEQUENCE [LARGE SCALE GENOMIC DNA]</scope>
    <source>
        <strain evidence="2 3">ATCC BAA-1200</strain>
    </source>
</reference>
<feature type="region of interest" description="Disordered" evidence="1">
    <location>
        <begin position="1"/>
        <end position="25"/>
    </location>
</feature>
<name>F2BBZ3_9NEIS</name>
<protein>
    <submittedName>
        <fullName evidence="2">Uncharacterized protein</fullName>
    </submittedName>
</protein>
<organism evidence="2 3">
    <name type="scientific">Neisseria bacilliformis ATCC BAA-1200</name>
    <dbReference type="NCBI Taxonomy" id="888742"/>
    <lineage>
        <taxon>Bacteria</taxon>
        <taxon>Pseudomonadati</taxon>
        <taxon>Pseudomonadota</taxon>
        <taxon>Betaproteobacteria</taxon>
        <taxon>Neisseriales</taxon>
        <taxon>Neisseriaceae</taxon>
        <taxon>Neisseria</taxon>
    </lineage>
</organism>
<evidence type="ECO:0000256" key="1">
    <source>
        <dbReference type="SAM" id="MobiDB-lite"/>
    </source>
</evidence>
<evidence type="ECO:0000313" key="2">
    <source>
        <dbReference type="EMBL" id="EGF11053.1"/>
    </source>
</evidence>
<evidence type="ECO:0000313" key="3">
    <source>
        <dbReference type="Proteomes" id="UP000004105"/>
    </source>
</evidence>
<dbReference type="EMBL" id="AFAY01000025">
    <property type="protein sequence ID" value="EGF11053.1"/>
    <property type="molecule type" value="Genomic_DNA"/>
</dbReference>
<comment type="caution">
    <text evidence="2">The sequence shown here is derived from an EMBL/GenBank/DDBJ whole genome shotgun (WGS) entry which is preliminary data.</text>
</comment>
<accession>F2BBZ3</accession>
<dbReference type="AlphaFoldDB" id="F2BBZ3"/>
<dbReference type="Proteomes" id="UP000004105">
    <property type="component" value="Unassembled WGS sequence"/>
</dbReference>
<dbReference type="HOGENOM" id="CLU_2570259_0_0_4"/>
<gene>
    <name evidence="2" type="ORF">HMPREF9123_1248</name>
</gene>